<proteinExistence type="predicted"/>
<name>A0A0F9MMZ4_9ZZZZ</name>
<dbReference type="InterPro" id="IPR042081">
    <property type="entry name" value="RNA_2'-PTrans_C"/>
</dbReference>
<organism evidence="1">
    <name type="scientific">marine sediment metagenome</name>
    <dbReference type="NCBI Taxonomy" id="412755"/>
    <lineage>
        <taxon>unclassified sequences</taxon>
        <taxon>metagenomes</taxon>
        <taxon>ecological metagenomes</taxon>
    </lineage>
</organism>
<dbReference type="AlphaFoldDB" id="A0A0F9MMZ4"/>
<accession>A0A0F9MMZ4</accession>
<dbReference type="EMBL" id="LAZR01009799">
    <property type="protein sequence ID" value="KKM70532.1"/>
    <property type="molecule type" value="Genomic_DNA"/>
</dbReference>
<dbReference type="Gene3D" id="3.20.170.30">
    <property type="match status" value="1"/>
</dbReference>
<protein>
    <submittedName>
        <fullName evidence="1">Uncharacterized protein</fullName>
    </submittedName>
</protein>
<evidence type="ECO:0000313" key="1">
    <source>
        <dbReference type="EMBL" id="KKM70532.1"/>
    </source>
</evidence>
<reference evidence="1" key="1">
    <citation type="journal article" date="2015" name="Nature">
        <title>Complex archaea that bridge the gap between prokaryotes and eukaryotes.</title>
        <authorList>
            <person name="Spang A."/>
            <person name="Saw J.H."/>
            <person name="Jorgensen S.L."/>
            <person name="Zaremba-Niedzwiedzka K."/>
            <person name="Martijn J."/>
            <person name="Lind A.E."/>
            <person name="van Eijk R."/>
            <person name="Schleper C."/>
            <person name="Guy L."/>
            <person name="Ettema T.J."/>
        </authorList>
    </citation>
    <scope>NUCLEOTIDE SEQUENCE</scope>
</reference>
<gene>
    <name evidence="1" type="ORF">LCGC14_1439710</name>
</gene>
<sequence length="128" mass="14444">MKKSEEVLYHATTPENAKSIMTEGLKPTYMGNSIICMSPTPEAAMNFGDVVLRVDTSGYKISCFDDCVEWERFVWRDAPIPPDRITIVPVCPRCDGRRVVKYGVPVADKKRKCPKCKGTGLNDKEERE</sequence>
<comment type="caution">
    <text evidence="1">The sequence shown here is derived from an EMBL/GenBank/DDBJ whole genome shotgun (WGS) entry which is preliminary data.</text>
</comment>